<dbReference type="Proteomes" id="UP001209107">
    <property type="component" value="Unassembled WGS sequence"/>
</dbReference>
<proteinExistence type="predicted"/>
<feature type="coiled-coil region" evidence="1">
    <location>
        <begin position="40"/>
        <end position="89"/>
    </location>
</feature>
<organism evidence="2 3">
    <name type="scientific">Kaistella yananensis</name>
    <dbReference type="NCBI Taxonomy" id="2989820"/>
    <lineage>
        <taxon>Bacteria</taxon>
        <taxon>Pseudomonadati</taxon>
        <taxon>Bacteroidota</taxon>
        <taxon>Flavobacteriia</taxon>
        <taxon>Flavobacteriales</taxon>
        <taxon>Weeksellaceae</taxon>
        <taxon>Chryseobacterium group</taxon>
        <taxon>Kaistella</taxon>
    </lineage>
</organism>
<evidence type="ECO:0000313" key="3">
    <source>
        <dbReference type="Proteomes" id="UP001209107"/>
    </source>
</evidence>
<evidence type="ECO:0000256" key="1">
    <source>
        <dbReference type="SAM" id="Coils"/>
    </source>
</evidence>
<protein>
    <submittedName>
        <fullName evidence="2">Thioredoxin family protein</fullName>
    </submittedName>
</protein>
<dbReference type="Pfam" id="PF13899">
    <property type="entry name" value="Thioredoxin_7"/>
    <property type="match status" value="1"/>
</dbReference>
<comment type="caution">
    <text evidence="2">The sequence shown here is derived from an EMBL/GenBank/DDBJ whole genome shotgun (WGS) entry which is preliminary data.</text>
</comment>
<reference evidence="2 3" key="1">
    <citation type="submission" date="2022-10" db="EMBL/GenBank/DDBJ databases">
        <title>Kaistella sp. BT-6-1-3.</title>
        <authorList>
            <person name="Ai J."/>
            <person name="Deng Z."/>
        </authorList>
    </citation>
    <scope>NUCLEOTIDE SEQUENCE [LARGE SCALE GENOMIC DNA]</scope>
    <source>
        <strain evidence="2 3">BT6-1-3</strain>
    </source>
</reference>
<name>A0ABT3JPK2_9FLAO</name>
<dbReference type="InterPro" id="IPR036249">
    <property type="entry name" value="Thioredoxin-like_sf"/>
</dbReference>
<keyword evidence="3" id="KW-1185">Reference proteome</keyword>
<dbReference type="RefSeq" id="WP_265144811.1">
    <property type="nucleotide sequence ID" value="NZ_JAPCHZ010000005.1"/>
</dbReference>
<dbReference type="Gene3D" id="3.40.30.10">
    <property type="entry name" value="Glutaredoxin"/>
    <property type="match status" value="1"/>
</dbReference>
<gene>
    <name evidence="2" type="ORF">OK344_10895</name>
</gene>
<dbReference type="EMBL" id="JAPCHZ010000005">
    <property type="protein sequence ID" value="MCW4452716.1"/>
    <property type="molecule type" value="Genomic_DNA"/>
</dbReference>
<accession>A0ABT3JPK2</accession>
<dbReference type="PROSITE" id="PS51257">
    <property type="entry name" value="PROKAR_LIPOPROTEIN"/>
    <property type="match status" value="1"/>
</dbReference>
<evidence type="ECO:0000313" key="2">
    <source>
        <dbReference type="EMBL" id="MCW4452716.1"/>
    </source>
</evidence>
<keyword evidence="1" id="KW-0175">Coiled coil</keyword>
<sequence>MKINFLKIFAFASVFISGIGCAQKSDTKSAEKSSGATVAVEQDSAAIAEAKKKAAAEEKAKLPKPYNAAENAEAKISELVKKAKAENKNIILQAGGNWCIWCLRFNNYVQTTPELKEIVDANYLYYHLNYSPENKNEKVFAKYDNPGAKFGYPVFVVLDQNGKMIHTQDSAVLEEGKGYSKEKVKAFFEKWAPKS</sequence>
<dbReference type="SUPFAM" id="SSF52833">
    <property type="entry name" value="Thioredoxin-like"/>
    <property type="match status" value="1"/>
</dbReference>